<proteinExistence type="predicted"/>
<dbReference type="OrthoDB" id="10480381at2759"/>
<gene>
    <name evidence="1" type="ORF">TNIN_163441</name>
</gene>
<name>A0A8X6X7C4_9ARAC</name>
<keyword evidence="2" id="KW-1185">Reference proteome</keyword>
<comment type="caution">
    <text evidence="1">The sequence shown here is derived from an EMBL/GenBank/DDBJ whole genome shotgun (WGS) entry which is preliminary data.</text>
</comment>
<dbReference type="EMBL" id="BMAV01006361">
    <property type="protein sequence ID" value="GFY48238.1"/>
    <property type="molecule type" value="Genomic_DNA"/>
</dbReference>
<dbReference type="Proteomes" id="UP000886998">
    <property type="component" value="Unassembled WGS sequence"/>
</dbReference>
<dbReference type="AlphaFoldDB" id="A0A8X6X7C4"/>
<organism evidence="1 2">
    <name type="scientific">Trichonephila inaurata madagascariensis</name>
    <dbReference type="NCBI Taxonomy" id="2747483"/>
    <lineage>
        <taxon>Eukaryota</taxon>
        <taxon>Metazoa</taxon>
        <taxon>Ecdysozoa</taxon>
        <taxon>Arthropoda</taxon>
        <taxon>Chelicerata</taxon>
        <taxon>Arachnida</taxon>
        <taxon>Araneae</taxon>
        <taxon>Araneomorphae</taxon>
        <taxon>Entelegynae</taxon>
        <taxon>Araneoidea</taxon>
        <taxon>Nephilidae</taxon>
        <taxon>Trichonephila</taxon>
        <taxon>Trichonephila inaurata</taxon>
    </lineage>
</organism>
<reference evidence="1" key="1">
    <citation type="submission" date="2020-08" db="EMBL/GenBank/DDBJ databases">
        <title>Multicomponent nature underlies the extraordinary mechanical properties of spider dragline silk.</title>
        <authorList>
            <person name="Kono N."/>
            <person name="Nakamura H."/>
            <person name="Mori M."/>
            <person name="Yoshida Y."/>
            <person name="Ohtoshi R."/>
            <person name="Malay A.D."/>
            <person name="Moran D.A.P."/>
            <person name="Tomita M."/>
            <person name="Numata K."/>
            <person name="Arakawa K."/>
        </authorList>
    </citation>
    <scope>NUCLEOTIDE SEQUENCE</scope>
</reference>
<evidence type="ECO:0000313" key="2">
    <source>
        <dbReference type="Proteomes" id="UP000886998"/>
    </source>
</evidence>
<sequence length="93" mass="10667">MSLYTLRKMIRKFETIGKLDILLGKGRKPIPSSSIENMATKIVETRSHSPDGSVISWKLTEVIVDFSKLPLNRLICQNCVVNCMIIDDRKFHF</sequence>
<evidence type="ECO:0000313" key="1">
    <source>
        <dbReference type="EMBL" id="GFY48238.1"/>
    </source>
</evidence>
<protein>
    <submittedName>
        <fullName evidence="1">Uncharacterized protein</fullName>
    </submittedName>
</protein>
<accession>A0A8X6X7C4</accession>